<protein>
    <submittedName>
        <fullName evidence="1">Uncharacterized protein</fullName>
    </submittedName>
</protein>
<gene>
    <name evidence="1" type="ORF">AV530_010000</name>
</gene>
<dbReference type="EMBL" id="LSYS01003973">
    <property type="protein sequence ID" value="OPJ81586.1"/>
    <property type="molecule type" value="Genomic_DNA"/>
</dbReference>
<evidence type="ECO:0000313" key="2">
    <source>
        <dbReference type="Proteomes" id="UP000190648"/>
    </source>
</evidence>
<reference evidence="1 2" key="1">
    <citation type="submission" date="2016-02" db="EMBL/GenBank/DDBJ databases">
        <title>Band-tailed pigeon sequencing and assembly.</title>
        <authorList>
            <person name="Soares A.E."/>
            <person name="Novak B.J."/>
            <person name="Rice E.S."/>
            <person name="O'Connell B."/>
            <person name="Chang D."/>
            <person name="Weber S."/>
            <person name="Shapiro B."/>
        </authorList>
    </citation>
    <scope>NUCLEOTIDE SEQUENCE [LARGE SCALE GENOMIC DNA]</scope>
    <source>
        <strain evidence="1">BTP2013</strain>
        <tissue evidence="1">Blood</tissue>
    </source>
</reference>
<keyword evidence="2" id="KW-1185">Reference proteome</keyword>
<comment type="caution">
    <text evidence="1">The sequence shown here is derived from an EMBL/GenBank/DDBJ whole genome shotgun (WGS) entry which is preliminary data.</text>
</comment>
<evidence type="ECO:0000313" key="1">
    <source>
        <dbReference type="EMBL" id="OPJ81586.1"/>
    </source>
</evidence>
<organism evidence="1 2">
    <name type="scientific">Patagioenas fasciata monilis</name>
    <dbReference type="NCBI Taxonomy" id="372326"/>
    <lineage>
        <taxon>Eukaryota</taxon>
        <taxon>Metazoa</taxon>
        <taxon>Chordata</taxon>
        <taxon>Craniata</taxon>
        <taxon>Vertebrata</taxon>
        <taxon>Euteleostomi</taxon>
        <taxon>Archelosauria</taxon>
        <taxon>Archosauria</taxon>
        <taxon>Dinosauria</taxon>
        <taxon>Saurischia</taxon>
        <taxon>Theropoda</taxon>
        <taxon>Coelurosauria</taxon>
        <taxon>Aves</taxon>
        <taxon>Neognathae</taxon>
        <taxon>Neoaves</taxon>
        <taxon>Columbimorphae</taxon>
        <taxon>Columbiformes</taxon>
        <taxon>Columbidae</taxon>
        <taxon>Patagioenas</taxon>
    </lineage>
</organism>
<sequence>MPICELGKVIGNPTGGYHGPRLTKTGLYKAGVRAGGTAGAGGTHLISTGTDCGAIRAIPEERNSGSGNA</sequence>
<dbReference type="Proteomes" id="UP000190648">
    <property type="component" value="Unassembled WGS sequence"/>
</dbReference>
<dbReference type="AlphaFoldDB" id="A0A1V4KAU1"/>
<name>A0A1V4KAU1_PATFA</name>
<proteinExistence type="predicted"/>
<accession>A0A1V4KAU1</accession>